<evidence type="ECO:0000256" key="7">
    <source>
        <dbReference type="ARBA" id="ARBA00044633"/>
    </source>
</evidence>
<comment type="subcellular location">
    <subcellularLocation>
        <location evidence="8">Cytoplasm</location>
    </subcellularLocation>
</comment>
<sequence>MKPYDILPSSRFKGRIILPGDKSIAHRAVIVSSISSGRTVIDNFPVNNDCKVSISAFHKLGFKIKRTKSDKIIVFGKGLNGLTRPKGCLFIEESGTTFRLLLGILAAQKFETKLTAGKVLSQRPMLRVIAPLRKMGAKITAKLSSPRNHEPANSRTRELTIEEYPPIVIKGGNLKGITYKMPVASAQVKSAILLAGLYAHGQTEIIEPVKTRDHTERMLQLFRAKIKHKGNAIVLKGRQGLVSPGVVYIPGDISSAAFFMVAAAIVPGSSILIKKVSLNPTRLGIIKVLKRMGMNIRLTNRELKVYEPRGDILVKSSSLKGVRILRREVPSLIDEVPILMVAASYAKGRTVFEGVGELRVKETDRIRSMSENLKKMGADIRVVRAGKSENIIIQGVGQLKGASLKSFGDHRTAMSAVIAGLAASGKSSIDDVSCINKSLPEFLSILKSII</sequence>
<dbReference type="FunFam" id="3.65.10.10:FF:000005">
    <property type="entry name" value="3-phosphoshikimate 1-carboxyvinyltransferase"/>
    <property type="match status" value="1"/>
</dbReference>
<dbReference type="Gene3D" id="3.65.10.10">
    <property type="entry name" value="Enolpyruvate transferase domain"/>
    <property type="match status" value="2"/>
</dbReference>
<comment type="caution">
    <text evidence="8">Lacks conserved residue(s) required for the propagation of feature annotation.</text>
</comment>
<feature type="binding site" evidence="8">
    <location>
        <position position="23"/>
    </location>
    <ligand>
        <name>3-phosphoshikimate</name>
        <dbReference type="ChEBI" id="CHEBI:145989"/>
    </ligand>
</feature>
<evidence type="ECO:0000313" key="10">
    <source>
        <dbReference type="EMBL" id="PIP19415.1"/>
    </source>
</evidence>
<feature type="binding site" evidence="8">
    <location>
        <position position="22"/>
    </location>
    <ligand>
        <name>phosphoenolpyruvate</name>
        <dbReference type="ChEBI" id="CHEBI:58702"/>
    </ligand>
</feature>
<dbReference type="UniPathway" id="UPA00053">
    <property type="reaction ID" value="UER00089"/>
</dbReference>
<feature type="binding site" evidence="8">
    <location>
        <position position="437"/>
    </location>
    <ligand>
        <name>phosphoenolpyruvate</name>
        <dbReference type="ChEBI" id="CHEBI:58702"/>
    </ligand>
</feature>
<protein>
    <recommendedName>
        <fullName evidence="8">3-phosphoshikimate 1-carboxyvinyltransferase</fullName>
        <ecNumber evidence="8">2.5.1.19</ecNumber>
    </recommendedName>
    <alternativeName>
        <fullName evidence="8">5-enolpyruvylshikimate-3-phosphate synthase</fullName>
        <shortName evidence="8">EPSP synthase</shortName>
        <shortName evidence="8">EPSPS</shortName>
    </alternativeName>
</protein>
<keyword evidence="6 8" id="KW-0057">Aromatic amino acid biosynthesis</keyword>
<feature type="binding site" evidence="8">
    <location>
        <position position="22"/>
    </location>
    <ligand>
        <name>3-phosphoshikimate</name>
        <dbReference type="ChEBI" id="CHEBI:145989"/>
    </ligand>
</feature>
<dbReference type="Proteomes" id="UP000231292">
    <property type="component" value="Unassembled WGS sequence"/>
</dbReference>
<feature type="binding site" evidence="8">
    <location>
        <position position="411"/>
    </location>
    <ligand>
        <name>phosphoenolpyruvate</name>
        <dbReference type="ChEBI" id="CHEBI:58702"/>
    </ligand>
</feature>
<feature type="binding site" evidence="8">
    <location>
        <position position="27"/>
    </location>
    <ligand>
        <name>3-phosphoshikimate</name>
        <dbReference type="ChEBI" id="CHEBI:145989"/>
    </ligand>
</feature>
<feature type="binding site" evidence="8">
    <location>
        <position position="123"/>
    </location>
    <ligand>
        <name>phosphoenolpyruvate</name>
        <dbReference type="ChEBI" id="CHEBI:58702"/>
    </ligand>
</feature>
<feature type="binding site" evidence="8">
    <location>
        <position position="187"/>
    </location>
    <ligand>
        <name>3-phosphoshikimate</name>
        <dbReference type="ChEBI" id="CHEBI:145989"/>
    </ligand>
</feature>
<feature type="binding site" evidence="8">
    <location>
        <position position="334"/>
    </location>
    <ligand>
        <name>3-phosphoshikimate</name>
        <dbReference type="ChEBI" id="CHEBI:145989"/>
    </ligand>
</feature>
<dbReference type="InterPro" id="IPR001986">
    <property type="entry name" value="Enolpyruvate_Tfrase_dom"/>
</dbReference>
<dbReference type="InterPro" id="IPR006264">
    <property type="entry name" value="EPSP_synthase"/>
</dbReference>
<evidence type="ECO:0000259" key="9">
    <source>
        <dbReference type="Pfam" id="PF00275"/>
    </source>
</evidence>
<dbReference type="PIRSF" id="PIRSF000505">
    <property type="entry name" value="EPSPS"/>
    <property type="match status" value="1"/>
</dbReference>
<dbReference type="GO" id="GO:0009073">
    <property type="term" value="P:aromatic amino acid family biosynthetic process"/>
    <property type="evidence" value="ECO:0007669"/>
    <property type="project" value="UniProtKB-KW"/>
</dbReference>
<keyword evidence="4 8" id="KW-0028">Amino-acid biosynthesis</keyword>
<dbReference type="HAMAP" id="MF_00210">
    <property type="entry name" value="EPSP_synth"/>
    <property type="match status" value="1"/>
</dbReference>
<evidence type="ECO:0000256" key="1">
    <source>
        <dbReference type="ARBA" id="ARBA00004811"/>
    </source>
</evidence>
<feature type="binding site" evidence="8">
    <location>
        <position position="187"/>
    </location>
    <ligand>
        <name>phosphoenolpyruvate</name>
        <dbReference type="ChEBI" id="CHEBI:58702"/>
    </ligand>
</feature>
<comment type="similarity">
    <text evidence="2 8">Belongs to the EPSP synthase family.</text>
</comment>
<comment type="catalytic activity">
    <reaction evidence="7">
        <text>3-phosphoshikimate + phosphoenolpyruvate = 5-O-(1-carboxyvinyl)-3-phosphoshikimate + phosphate</text>
        <dbReference type="Rhea" id="RHEA:21256"/>
        <dbReference type="ChEBI" id="CHEBI:43474"/>
        <dbReference type="ChEBI" id="CHEBI:57701"/>
        <dbReference type="ChEBI" id="CHEBI:58702"/>
        <dbReference type="ChEBI" id="CHEBI:145989"/>
        <dbReference type="EC" id="2.5.1.19"/>
    </reaction>
    <physiologicalReaction direction="left-to-right" evidence="7">
        <dbReference type="Rhea" id="RHEA:21257"/>
    </physiologicalReaction>
</comment>
<comment type="function">
    <text evidence="8">Catalyzes the transfer of the enolpyruvyl moiety of phosphoenolpyruvate (PEP) to the 5-hydroxyl of shikimate-3-phosphate (S3P) to produce enolpyruvyl shikimate-3-phosphate and inorganic phosphate.</text>
</comment>
<dbReference type="AlphaFoldDB" id="A0A2G9YJL2"/>
<feature type="binding site" evidence="8">
    <location>
        <position position="365"/>
    </location>
    <ligand>
        <name>phosphoenolpyruvate</name>
        <dbReference type="ChEBI" id="CHEBI:58702"/>
    </ligand>
</feature>
<feature type="active site" description="Proton acceptor" evidence="8">
    <location>
        <position position="334"/>
    </location>
</feature>
<feature type="binding site" evidence="8">
    <location>
        <position position="95"/>
    </location>
    <ligand>
        <name>phosphoenolpyruvate</name>
        <dbReference type="ChEBI" id="CHEBI:58702"/>
    </ligand>
</feature>
<feature type="binding site" evidence="8">
    <location>
        <position position="361"/>
    </location>
    <ligand>
        <name>3-phosphoshikimate</name>
        <dbReference type="ChEBI" id="CHEBI:145989"/>
    </ligand>
</feature>
<dbReference type="PANTHER" id="PTHR21090:SF5">
    <property type="entry name" value="PENTAFUNCTIONAL AROM POLYPEPTIDE"/>
    <property type="match status" value="1"/>
</dbReference>
<dbReference type="GO" id="GO:0003866">
    <property type="term" value="F:3-phosphoshikimate 1-carboxyvinyltransferase activity"/>
    <property type="evidence" value="ECO:0007669"/>
    <property type="project" value="UniProtKB-UniRule"/>
</dbReference>
<keyword evidence="3 8" id="KW-0963">Cytoplasm</keyword>
<comment type="caution">
    <text evidence="10">The sequence shown here is derived from an EMBL/GenBank/DDBJ whole genome shotgun (WGS) entry which is preliminary data.</text>
</comment>
<dbReference type="InterPro" id="IPR036968">
    <property type="entry name" value="Enolpyruvate_Tfrase_sf"/>
</dbReference>
<dbReference type="Pfam" id="PF00275">
    <property type="entry name" value="EPSP_synthase"/>
    <property type="match status" value="1"/>
</dbReference>
<dbReference type="InterPro" id="IPR023193">
    <property type="entry name" value="EPSP_synthase_CS"/>
</dbReference>
<reference evidence="10 11" key="1">
    <citation type="submission" date="2017-09" db="EMBL/GenBank/DDBJ databases">
        <title>Depth-based differentiation of microbial function through sediment-hosted aquifers and enrichment of novel symbionts in the deep terrestrial subsurface.</title>
        <authorList>
            <person name="Probst A.J."/>
            <person name="Ladd B."/>
            <person name="Jarett J.K."/>
            <person name="Geller-Mcgrath D.E."/>
            <person name="Sieber C.M."/>
            <person name="Emerson J.B."/>
            <person name="Anantharaman K."/>
            <person name="Thomas B.C."/>
            <person name="Malmstrom R."/>
            <person name="Stieglmeier M."/>
            <person name="Klingl A."/>
            <person name="Woyke T."/>
            <person name="Ryan C.M."/>
            <person name="Banfield J.F."/>
        </authorList>
    </citation>
    <scope>NUCLEOTIDE SEQUENCE [LARGE SCALE GENOMIC DNA]</scope>
    <source>
        <strain evidence="10">CG23_combo_of_CG06-09_8_20_14_all_41_10</strain>
    </source>
</reference>
<gene>
    <name evidence="8 10" type="primary">aroA</name>
    <name evidence="10" type="ORF">COX41_03000</name>
</gene>
<dbReference type="CDD" id="cd01556">
    <property type="entry name" value="EPSP_synthase"/>
    <property type="match status" value="1"/>
</dbReference>
<dbReference type="PROSITE" id="PS00885">
    <property type="entry name" value="EPSP_SYNTHASE_2"/>
    <property type="match status" value="1"/>
</dbReference>
<dbReference type="PANTHER" id="PTHR21090">
    <property type="entry name" value="AROM/DEHYDROQUINATE SYNTHASE"/>
    <property type="match status" value="1"/>
</dbReference>
<keyword evidence="5 8" id="KW-0808">Transferase</keyword>
<dbReference type="InterPro" id="IPR013792">
    <property type="entry name" value="RNA3'P_cycl/enolpyr_Trfase_a/b"/>
</dbReference>
<dbReference type="GO" id="GO:0008652">
    <property type="term" value="P:amino acid biosynthetic process"/>
    <property type="evidence" value="ECO:0007669"/>
    <property type="project" value="UniProtKB-KW"/>
</dbReference>
<organism evidence="10 11">
    <name type="scientific">Candidatus Sherwoodlollariibacterium unditelluris</name>
    <dbReference type="NCBI Taxonomy" id="1974757"/>
    <lineage>
        <taxon>Bacteria</taxon>
        <taxon>Pseudomonadati</taxon>
        <taxon>Candidatus Omnitrophota</taxon>
        <taxon>Candidatus Sherwoodlollariibacterium</taxon>
    </lineage>
</organism>
<evidence type="ECO:0000256" key="4">
    <source>
        <dbReference type="ARBA" id="ARBA00022605"/>
    </source>
</evidence>
<dbReference type="GO" id="GO:0005737">
    <property type="term" value="C:cytoplasm"/>
    <property type="evidence" value="ECO:0007669"/>
    <property type="project" value="UniProtKB-SubCell"/>
</dbReference>
<dbReference type="EC" id="2.5.1.19" evidence="8"/>
<dbReference type="EMBL" id="PCRK01000067">
    <property type="protein sequence ID" value="PIP19415.1"/>
    <property type="molecule type" value="Genomic_DNA"/>
</dbReference>
<evidence type="ECO:0000256" key="5">
    <source>
        <dbReference type="ARBA" id="ARBA00022679"/>
    </source>
</evidence>
<feature type="binding site" evidence="8">
    <location>
        <position position="185"/>
    </location>
    <ligand>
        <name>3-phosphoshikimate</name>
        <dbReference type="ChEBI" id="CHEBI:145989"/>
    </ligand>
</feature>
<name>A0A2G9YJL2_9BACT</name>
<evidence type="ECO:0000256" key="3">
    <source>
        <dbReference type="ARBA" id="ARBA00022490"/>
    </source>
</evidence>
<evidence type="ECO:0000256" key="8">
    <source>
        <dbReference type="HAMAP-Rule" id="MF_00210"/>
    </source>
</evidence>
<dbReference type="SUPFAM" id="SSF55205">
    <property type="entry name" value="EPT/RTPC-like"/>
    <property type="match status" value="1"/>
</dbReference>
<evidence type="ECO:0000256" key="6">
    <source>
        <dbReference type="ARBA" id="ARBA00023141"/>
    </source>
</evidence>
<evidence type="ECO:0000256" key="2">
    <source>
        <dbReference type="ARBA" id="ARBA00009948"/>
    </source>
</evidence>
<comment type="pathway">
    <text evidence="1 8">Metabolic intermediate biosynthesis; chorismate biosynthesis; chorismate from D-erythrose 4-phosphate and phosphoenolpyruvate: step 6/7.</text>
</comment>
<comment type="subunit">
    <text evidence="8">Monomer.</text>
</comment>
<accession>A0A2G9YJL2</accession>
<feature type="domain" description="Enolpyruvate transferase" evidence="9">
    <location>
        <begin position="8"/>
        <end position="444"/>
    </location>
</feature>
<proteinExistence type="inferred from homology"/>
<evidence type="ECO:0000313" key="11">
    <source>
        <dbReference type="Proteomes" id="UP000231292"/>
    </source>
</evidence>
<dbReference type="NCBIfam" id="TIGR01356">
    <property type="entry name" value="aroA"/>
    <property type="match status" value="1"/>
</dbReference>
<dbReference type="GO" id="GO:0009423">
    <property type="term" value="P:chorismate biosynthetic process"/>
    <property type="evidence" value="ECO:0007669"/>
    <property type="project" value="UniProtKB-UniRule"/>
</dbReference>